<evidence type="ECO:0000313" key="1">
    <source>
        <dbReference type="EMBL" id="QCE09304.1"/>
    </source>
</evidence>
<organism evidence="1 2">
    <name type="scientific">Vigna unguiculata</name>
    <name type="common">Cowpea</name>
    <dbReference type="NCBI Taxonomy" id="3917"/>
    <lineage>
        <taxon>Eukaryota</taxon>
        <taxon>Viridiplantae</taxon>
        <taxon>Streptophyta</taxon>
        <taxon>Embryophyta</taxon>
        <taxon>Tracheophyta</taxon>
        <taxon>Spermatophyta</taxon>
        <taxon>Magnoliopsida</taxon>
        <taxon>eudicotyledons</taxon>
        <taxon>Gunneridae</taxon>
        <taxon>Pentapetalae</taxon>
        <taxon>rosids</taxon>
        <taxon>fabids</taxon>
        <taxon>Fabales</taxon>
        <taxon>Fabaceae</taxon>
        <taxon>Papilionoideae</taxon>
        <taxon>50 kb inversion clade</taxon>
        <taxon>NPAAA clade</taxon>
        <taxon>indigoferoid/millettioid clade</taxon>
        <taxon>Phaseoleae</taxon>
        <taxon>Vigna</taxon>
    </lineage>
</organism>
<dbReference type="Proteomes" id="UP000501690">
    <property type="component" value="Linkage Group LG10"/>
</dbReference>
<evidence type="ECO:0000313" key="2">
    <source>
        <dbReference type="Proteomes" id="UP000501690"/>
    </source>
</evidence>
<gene>
    <name evidence="1" type="ORF">DEO72_LG10g523</name>
</gene>
<protein>
    <submittedName>
        <fullName evidence="1">Uncharacterized protein</fullName>
    </submittedName>
</protein>
<dbReference type="AlphaFoldDB" id="A0A4D6N934"/>
<keyword evidence="2" id="KW-1185">Reference proteome</keyword>
<accession>A0A4D6N934</accession>
<name>A0A4D6N934_VIGUN</name>
<dbReference type="EMBL" id="CP039354">
    <property type="protein sequence ID" value="QCE09304.1"/>
    <property type="molecule type" value="Genomic_DNA"/>
</dbReference>
<sequence length="81" mass="9021">MGESGYGRMSAFIRASSVSGPSHSCFFSPSFSAVVPGVFVRSFCLWWSLEEVDSLKEVLLSNRVSSSKWYFCQSRLAFIPP</sequence>
<proteinExistence type="predicted"/>
<reference evidence="1 2" key="1">
    <citation type="submission" date="2019-04" db="EMBL/GenBank/DDBJ databases">
        <title>An improved genome assembly and genetic linkage map for asparagus bean, Vigna unguiculata ssp. sesquipedialis.</title>
        <authorList>
            <person name="Xia Q."/>
            <person name="Zhang R."/>
            <person name="Dong Y."/>
        </authorList>
    </citation>
    <scope>NUCLEOTIDE SEQUENCE [LARGE SCALE GENOMIC DNA]</scope>
    <source>
        <tissue evidence="1">Leaf</tissue>
    </source>
</reference>